<reference evidence="13" key="1">
    <citation type="journal article" date="2011" name="J. Bacteriol.">
        <title>Genome sequences of eight morphologically diverse alphaproteobacteria.</title>
        <authorList>
            <consortium name="US DOE Joint Genome Institute"/>
            <person name="Brown P.J."/>
            <person name="Kysela D.T."/>
            <person name="Buechlein A."/>
            <person name="Hemmerich C."/>
            <person name="Brun Y.V."/>
        </authorList>
    </citation>
    <scope>NUCLEOTIDE SEQUENCE [LARGE SCALE GENOMIC DNA]</scope>
    <source>
        <strain evidence="13">ATCC 49814 / DSM 5838 / IFAM 1418</strain>
    </source>
</reference>
<keyword evidence="10" id="KW-0732">Signal</keyword>
<dbReference type="EC" id="4.2.1.1" evidence="4 10"/>
<dbReference type="EMBL" id="CP001678">
    <property type="protein sequence ID" value="ACT58615.1"/>
    <property type="molecule type" value="Genomic_DNA"/>
</dbReference>
<keyword evidence="13" id="KW-1185">Reference proteome</keyword>
<keyword evidence="6 10" id="KW-0479">Metal-binding</keyword>
<dbReference type="GO" id="GO:0004089">
    <property type="term" value="F:carbonate dehydratase activity"/>
    <property type="evidence" value="ECO:0007669"/>
    <property type="project" value="UniProtKB-UniRule"/>
</dbReference>
<evidence type="ECO:0000256" key="6">
    <source>
        <dbReference type="ARBA" id="ARBA00022723"/>
    </source>
</evidence>
<feature type="signal peptide" evidence="10">
    <location>
        <begin position="1"/>
        <end position="19"/>
    </location>
</feature>
<evidence type="ECO:0000256" key="9">
    <source>
        <dbReference type="ARBA" id="ARBA00048348"/>
    </source>
</evidence>
<evidence type="ECO:0000259" key="11">
    <source>
        <dbReference type="PROSITE" id="PS51144"/>
    </source>
</evidence>
<evidence type="ECO:0000313" key="13">
    <source>
        <dbReference type="Proteomes" id="UP000002745"/>
    </source>
</evidence>
<dbReference type="GO" id="GO:0008270">
    <property type="term" value="F:zinc ion binding"/>
    <property type="evidence" value="ECO:0007669"/>
    <property type="project" value="UniProtKB-UniRule"/>
</dbReference>
<evidence type="ECO:0000256" key="10">
    <source>
        <dbReference type="RuleBase" id="RU367011"/>
    </source>
</evidence>
<dbReference type="eggNOG" id="COG3338">
    <property type="taxonomic scope" value="Bacteria"/>
</dbReference>
<comment type="similarity">
    <text evidence="3 10">Belongs to the alpha-carbonic anhydrase family.</text>
</comment>
<proteinExistence type="inferred from homology"/>
<dbReference type="Pfam" id="PF00194">
    <property type="entry name" value="Carb_anhydrase"/>
    <property type="match status" value="1"/>
</dbReference>
<comment type="function">
    <text evidence="2 10">Reversible hydration of carbon dioxide.</text>
</comment>
<dbReference type="KEGG" id="hba:Hbal_0921"/>
<dbReference type="RefSeq" id="WP_015826765.1">
    <property type="nucleotide sequence ID" value="NC_012982.1"/>
</dbReference>
<feature type="chain" id="PRO_5025099257" description="Carbonic anhydrase" evidence="10">
    <location>
        <begin position="20"/>
        <end position="278"/>
    </location>
</feature>
<comment type="catalytic activity">
    <reaction evidence="9 10">
        <text>hydrogencarbonate + H(+) = CO2 + H2O</text>
        <dbReference type="Rhea" id="RHEA:10748"/>
        <dbReference type="ChEBI" id="CHEBI:15377"/>
        <dbReference type="ChEBI" id="CHEBI:15378"/>
        <dbReference type="ChEBI" id="CHEBI:16526"/>
        <dbReference type="ChEBI" id="CHEBI:17544"/>
        <dbReference type="EC" id="4.2.1.1"/>
    </reaction>
</comment>
<gene>
    <name evidence="12" type="ordered locus">Hbal_0921</name>
</gene>
<dbReference type="CDD" id="cd03124">
    <property type="entry name" value="alpha_CA_prokaryotic_like"/>
    <property type="match status" value="1"/>
</dbReference>
<dbReference type="Gene3D" id="3.10.200.10">
    <property type="entry name" value="Alpha carbonic anhydrase"/>
    <property type="match status" value="1"/>
</dbReference>
<dbReference type="SMART" id="SM01057">
    <property type="entry name" value="Carb_anhydrase"/>
    <property type="match status" value="1"/>
</dbReference>
<dbReference type="HOGENOM" id="CLU_039326_0_2_5"/>
<dbReference type="PANTHER" id="PTHR18952">
    <property type="entry name" value="CARBONIC ANHYDRASE"/>
    <property type="match status" value="1"/>
</dbReference>
<dbReference type="InterPro" id="IPR001148">
    <property type="entry name" value="CA_dom"/>
</dbReference>
<dbReference type="InterPro" id="IPR041891">
    <property type="entry name" value="Alpha_CA_prokaryot-like"/>
</dbReference>
<evidence type="ECO:0000256" key="1">
    <source>
        <dbReference type="ARBA" id="ARBA00001947"/>
    </source>
</evidence>
<dbReference type="InterPro" id="IPR023561">
    <property type="entry name" value="Carbonic_anhydrase_a-class"/>
</dbReference>
<dbReference type="AlphaFoldDB" id="C6XQK9"/>
<dbReference type="InterPro" id="IPR036398">
    <property type="entry name" value="CA_dom_sf"/>
</dbReference>
<dbReference type="InterPro" id="IPR018338">
    <property type="entry name" value="Carbonic_anhydrase_a-class_CS"/>
</dbReference>
<evidence type="ECO:0000256" key="5">
    <source>
        <dbReference type="ARBA" id="ARBA00014628"/>
    </source>
</evidence>
<organism evidence="12 13">
    <name type="scientific">Hirschia baltica (strain ATCC 49814 / DSM 5838 / IFAM 1418)</name>
    <dbReference type="NCBI Taxonomy" id="582402"/>
    <lineage>
        <taxon>Bacteria</taxon>
        <taxon>Pseudomonadati</taxon>
        <taxon>Pseudomonadota</taxon>
        <taxon>Alphaproteobacteria</taxon>
        <taxon>Hyphomonadales</taxon>
        <taxon>Hyphomonadaceae</taxon>
        <taxon>Hirschia</taxon>
    </lineage>
</organism>
<evidence type="ECO:0000256" key="7">
    <source>
        <dbReference type="ARBA" id="ARBA00022833"/>
    </source>
</evidence>
<evidence type="ECO:0000256" key="8">
    <source>
        <dbReference type="ARBA" id="ARBA00023239"/>
    </source>
</evidence>
<dbReference type="PROSITE" id="PS51144">
    <property type="entry name" value="ALPHA_CA_2"/>
    <property type="match status" value="1"/>
</dbReference>
<keyword evidence="8 10" id="KW-0456">Lyase</keyword>
<evidence type="ECO:0000313" key="12">
    <source>
        <dbReference type="EMBL" id="ACT58615.1"/>
    </source>
</evidence>
<dbReference type="OrthoDB" id="5327615at2"/>
<dbReference type="Proteomes" id="UP000002745">
    <property type="component" value="Chromosome"/>
</dbReference>
<comment type="cofactor">
    <cofactor evidence="1 10">
        <name>Zn(2+)</name>
        <dbReference type="ChEBI" id="CHEBI:29105"/>
    </cofactor>
</comment>
<dbReference type="SUPFAM" id="SSF51069">
    <property type="entry name" value="Carbonic anhydrase"/>
    <property type="match status" value="1"/>
</dbReference>
<evidence type="ECO:0000256" key="2">
    <source>
        <dbReference type="ARBA" id="ARBA00002904"/>
    </source>
</evidence>
<keyword evidence="7 10" id="KW-0862">Zinc</keyword>
<evidence type="ECO:0000256" key="3">
    <source>
        <dbReference type="ARBA" id="ARBA00010718"/>
    </source>
</evidence>
<feature type="domain" description="Alpha-carbonic anhydrase" evidence="11">
    <location>
        <begin position="56"/>
        <end position="278"/>
    </location>
</feature>
<name>C6XQK9_HIRBI</name>
<protein>
    <recommendedName>
        <fullName evidence="5 10">Carbonic anhydrase</fullName>
        <ecNumber evidence="4 10">4.2.1.1</ecNumber>
    </recommendedName>
</protein>
<dbReference type="PROSITE" id="PS00162">
    <property type="entry name" value="ALPHA_CA_1"/>
    <property type="match status" value="1"/>
</dbReference>
<accession>C6XQK9</accession>
<dbReference type="PANTHER" id="PTHR18952:SF265">
    <property type="entry name" value="CARBONIC ANHYDRASE"/>
    <property type="match status" value="1"/>
</dbReference>
<evidence type="ECO:0000256" key="4">
    <source>
        <dbReference type="ARBA" id="ARBA00012925"/>
    </source>
</evidence>
<dbReference type="STRING" id="582402.Hbal_0921"/>
<sequence length="278" mass="30614">MHKRLFTFALLATSMFGLAANAFAPPKNNGGHNEHSQAQTFHQTNGHTNTKSHENIHWAYSGPRGPAHWGEKDPANATCKTGTQQSPIDMQHTISAFANAPQIDWTPIKNGEVINNGHTLQLNVHDAGGLVQNGKTYKLIQFHFHTPSEHTIHGRHFPMEAHFVHKAEDGSLAVVGVMFAEGANNTQLDPLWWSAPSSPGSASVAFNLDIEDLLPTNRAAFRYQGSLTTPPCSEIVDWTVLQTPLNVSKTQIAAFRALFGDNARPTQPLYRRYVLETP</sequence>